<organism evidence="1 2">
    <name type="scientific">Neorhizobium huautlense</name>
    <dbReference type="NCBI Taxonomy" id="67774"/>
    <lineage>
        <taxon>Bacteria</taxon>
        <taxon>Pseudomonadati</taxon>
        <taxon>Pseudomonadota</taxon>
        <taxon>Alphaproteobacteria</taxon>
        <taxon>Hyphomicrobiales</taxon>
        <taxon>Rhizobiaceae</taxon>
        <taxon>Rhizobium/Agrobacterium group</taxon>
        <taxon>Neorhizobium</taxon>
    </lineage>
</organism>
<evidence type="ECO:0000313" key="1">
    <source>
        <dbReference type="EMBL" id="MDP9838196.1"/>
    </source>
</evidence>
<sequence>MALAILTAAIAPVAAGILWFTVIVGADSTNLLDHLVTQTGFERAQKSGIEFINPDGPMPEMSRRSILMAADAADPIPALKKACADIGLDQPRADQLAVEPDTICSGMWNGSRMQVNAALHCKPGPCLLHIETSAFGF</sequence>
<protein>
    <submittedName>
        <fullName evidence="1">Uncharacterized protein</fullName>
    </submittedName>
</protein>
<name>A0ABT9PUQ1_9HYPH</name>
<proteinExistence type="predicted"/>
<accession>A0ABT9PUQ1</accession>
<reference evidence="1 2" key="1">
    <citation type="submission" date="2023-07" db="EMBL/GenBank/DDBJ databases">
        <title>Sorghum-associated microbial communities from plants grown in Nebraska, USA.</title>
        <authorList>
            <person name="Schachtman D."/>
        </authorList>
    </citation>
    <scope>NUCLEOTIDE SEQUENCE [LARGE SCALE GENOMIC DNA]</scope>
    <source>
        <strain evidence="1 2">DS1307</strain>
    </source>
</reference>
<comment type="caution">
    <text evidence="1">The sequence shown here is derived from an EMBL/GenBank/DDBJ whole genome shotgun (WGS) entry which is preliminary data.</text>
</comment>
<evidence type="ECO:0000313" key="2">
    <source>
        <dbReference type="Proteomes" id="UP001241472"/>
    </source>
</evidence>
<dbReference type="EMBL" id="JAUSRF010000009">
    <property type="protein sequence ID" value="MDP9838196.1"/>
    <property type="molecule type" value="Genomic_DNA"/>
</dbReference>
<keyword evidence="2" id="KW-1185">Reference proteome</keyword>
<dbReference type="RefSeq" id="WP_306835840.1">
    <property type="nucleotide sequence ID" value="NZ_JAUSRF010000009.1"/>
</dbReference>
<dbReference type="Proteomes" id="UP001241472">
    <property type="component" value="Unassembled WGS sequence"/>
</dbReference>
<gene>
    <name evidence="1" type="ORF">J2T09_002963</name>
</gene>